<organism evidence="1">
    <name type="scientific">Cronobacter turicensis</name>
    <dbReference type="NCBI Taxonomy" id="413502"/>
    <lineage>
        <taxon>Bacteria</taxon>
        <taxon>Pseudomonadati</taxon>
        <taxon>Pseudomonadota</taxon>
        <taxon>Gammaproteobacteria</taxon>
        <taxon>Enterobacterales</taxon>
        <taxon>Enterobacteriaceae</taxon>
        <taxon>Cronobacter</taxon>
    </lineage>
</organism>
<dbReference type="OrthoDB" id="6476622at2"/>
<gene>
    <name evidence="1" type="ORF">BS411_11185</name>
</gene>
<accession>A0A2T7B4X8</accession>
<dbReference type="RefSeq" id="WP_075198517.1">
    <property type="nucleotide sequence ID" value="NZ_CP187984.1"/>
</dbReference>
<dbReference type="AlphaFoldDB" id="A0A2T7B4X8"/>
<dbReference type="InterPro" id="IPR010862">
    <property type="entry name" value="DUF1493"/>
</dbReference>
<evidence type="ECO:0000313" key="1">
    <source>
        <dbReference type="EMBL" id="PUX22077.1"/>
    </source>
</evidence>
<reference evidence="1" key="1">
    <citation type="submission" date="2016-12" db="EMBL/GenBank/DDBJ databases">
        <title>Analysis of the Molecular Diversity Among Cronobacter Species Isolated from Filth Flies Using a Pan Genomic DNA Microarray.</title>
        <authorList>
            <person name="Pava-Ripoll M."/>
            <person name="Tall B."/>
            <person name="Farber J."/>
            <person name="Fanning S."/>
            <person name="Lehner A."/>
            <person name="Stephan R."/>
            <person name="Pagotto F."/>
            <person name="Iverson C."/>
            <person name="Ziobro G."/>
            <person name="Miller A."/>
            <person name="Pearson R."/>
            <person name="Yan Q."/>
            <person name="Kim M."/>
            <person name="Jeong S."/>
            <person name="Park J."/>
            <person name="Jun S."/>
            <person name="Choi H."/>
            <person name="Chung T."/>
            <person name="Yoo Y."/>
            <person name="Park E."/>
            <person name="Hwang S."/>
            <person name="Lee B."/>
            <person name="Sathyamoorthy V."/>
            <person name="Carter L."/>
            <person name="Mammel M."/>
            <person name="Jackson S."/>
            <person name="Kothary M."/>
            <person name="Patel I."/>
            <person name="Grim C."/>
            <person name="Gopinath G."/>
            <person name="Gangiredla J."/>
            <person name="Chase H."/>
        </authorList>
    </citation>
    <scope>NUCLEOTIDE SEQUENCE [LARGE SCALE GENOMIC DNA]</scope>
    <source>
        <strain evidence="1">MOD1-Sh41s</strain>
    </source>
</reference>
<dbReference type="EMBL" id="MSAG01000017">
    <property type="protein sequence ID" value="PUX22077.1"/>
    <property type="molecule type" value="Genomic_DNA"/>
</dbReference>
<protein>
    <submittedName>
        <fullName evidence="1">DUF1493 domain-containing protein</fullName>
    </submittedName>
</protein>
<proteinExistence type="predicted"/>
<dbReference type="Pfam" id="PF07377">
    <property type="entry name" value="DUF1493"/>
    <property type="match status" value="1"/>
</dbReference>
<comment type="caution">
    <text evidence="1">The sequence shown here is derived from an EMBL/GenBank/DDBJ whole genome shotgun (WGS) entry which is preliminary data.</text>
</comment>
<name>A0A2T7B4X8_9ENTR</name>
<sequence length="114" mass="13795">MDFILMAITDEVLALFREEIPGYLDQNWKEVPLDLDSDLYDCPRDDLEDAIRKYKERFNISLDDLNWSLYFPWEYKSCLQRWFKLNKKDVELTRRPLTIRMFAASAEAGKWLYD</sequence>